<keyword evidence="4 10" id="KW-0067">ATP-binding</keyword>
<dbReference type="SMART" id="SM00382">
    <property type="entry name" value="AAA"/>
    <property type="match status" value="1"/>
</dbReference>
<keyword evidence="2 7" id="KW-0812">Transmembrane</keyword>
<dbReference type="GO" id="GO:0005886">
    <property type="term" value="C:plasma membrane"/>
    <property type="evidence" value="ECO:0007669"/>
    <property type="project" value="UniProtKB-SubCell"/>
</dbReference>
<gene>
    <name evidence="10" type="ORF">CQA58_07425</name>
</gene>
<evidence type="ECO:0000313" key="10">
    <source>
        <dbReference type="EMBL" id="RDU69147.1"/>
    </source>
</evidence>
<dbReference type="InterPro" id="IPR003593">
    <property type="entry name" value="AAA+_ATPase"/>
</dbReference>
<dbReference type="PANTHER" id="PTHR24221">
    <property type="entry name" value="ATP-BINDING CASSETTE SUB-FAMILY B"/>
    <property type="match status" value="1"/>
</dbReference>
<comment type="caution">
    <text evidence="10">The sequence shown here is derived from an EMBL/GenBank/DDBJ whole genome shotgun (WGS) entry which is preliminary data.</text>
</comment>
<evidence type="ECO:0000259" key="8">
    <source>
        <dbReference type="PROSITE" id="PS50893"/>
    </source>
</evidence>
<dbReference type="SUPFAM" id="SSF52540">
    <property type="entry name" value="P-loop containing nucleoside triphosphate hydrolases"/>
    <property type="match status" value="1"/>
</dbReference>
<dbReference type="PROSITE" id="PS00211">
    <property type="entry name" value="ABC_TRANSPORTER_1"/>
    <property type="match status" value="1"/>
</dbReference>
<dbReference type="InterPro" id="IPR017871">
    <property type="entry name" value="ABC_transporter-like_CS"/>
</dbReference>
<dbReference type="PROSITE" id="PS50929">
    <property type="entry name" value="ABC_TM1F"/>
    <property type="match status" value="1"/>
</dbReference>
<dbReference type="PROSITE" id="PS50893">
    <property type="entry name" value="ABC_TRANSPORTER_2"/>
    <property type="match status" value="1"/>
</dbReference>
<feature type="domain" description="ABC transporter" evidence="8">
    <location>
        <begin position="338"/>
        <end position="569"/>
    </location>
</feature>
<feature type="transmembrane region" description="Helical" evidence="7">
    <location>
        <begin position="32"/>
        <end position="54"/>
    </location>
</feature>
<comment type="subcellular location">
    <subcellularLocation>
        <location evidence="1">Cell membrane</location>
        <topology evidence="1">Multi-pass membrane protein</topology>
    </subcellularLocation>
</comment>
<dbReference type="InterPro" id="IPR011527">
    <property type="entry name" value="ABC1_TM_dom"/>
</dbReference>
<dbReference type="PANTHER" id="PTHR24221:SF654">
    <property type="entry name" value="ATP-BINDING CASSETTE SUB-FAMILY B MEMBER 6"/>
    <property type="match status" value="1"/>
</dbReference>
<evidence type="ECO:0000256" key="1">
    <source>
        <dbReference type="ARBA" id="ARBA00004651"/>
    </source>
</evidence>
<dbReference type="OrthoDB" id="9760168at2"/>
<feature type="transmembrane region" description="Helical" evidence="7">
    <location>
        <begin position="276"/>
        <end position="293"/>
    </location>
</feature>
<dbReference type="GO" id="GO:0140359">
    <property type="term" value="F:ABC-type transporter activity"/>
    <property type="evidence" value="ECO:0007669"/>
    <property type="project" value="InterPro"/>
</dbReference>
<keyword evidence="5 7" id="KW-1133">Transmembrane helix</keyword>
<evidence type="ECO:0000313" key="11">
    <source>
        <dbReference type="Proteomes" id="UP000257045"/>
    </source>
</evidence>
<dbReference type="Gene3D" id="1.20.1560.10">
    <property type="entry name" value="ABC transporter type 1, transmembrane domain"/>
    <property type="match status" value="1"/>
</dbReference>
<evidence type="ECO:0000259" key="9">
    <source>
        <dbReference type="PROSITE" id="PS50929"/>
    </source>
</evidence>
<dbReference type="AlphaFoldDB" id="A0A3D8IV32"/>
<reference evidence="10 11" key="1">
    <citation type="submission" date="2018-04" db="EMBL/GenBank/DDBJ databases">
        <title>Novel Campyloabacter and Helicobacter Species and Strains.</title>
        <authorList>
            <person name="Mannion A.J."/>
            <person name="Shen Z."/>
            <person name="Fox J.G."/>
        </authorList>
    </citation>
    <scope>NUCLEOTIDE SEQUENCE [LARGE SCALE GENOMIC DNA]</scope>
    <source>
        <strain evidence="10 11">MIT 04-9366</strain>
    </source>
</reference>
<dbReference type="EMBL" id="NXLV01000018">
    <property type="protein sequence ID" value="RDU69147.1"/>
    <property type="molecule type" value="Genomic_DNA"/>
</dbReference>
<protein>
    <submittedName>
        <fullName evidence="10">Cysteine ABC transporter ATP-binding protein</fullName>
    </submittedName>
</protein>
<feature type="domain" description="ABC transmembrane type-1" evidence="9">
    <location>
        <begin position="31"/>
        <end position="307"/>
    </location>
</feature>
<evidence type="ECO:0000256" key="7">
    <source>
        <dbReference type="SAM" id="Phobius"/>
    </source>
</evidence>
<sequence>MIINIIIIGNNMLDRQLFAFIKEKQGLVFKSLFLLLANLFCNLSITALCIFSLYCFIHSLPLYALLSLLVVCFFVYLKSISLSLQGEASATLADYVTQKLRLQSYTHFLSLRAKTPLSIQEMAQLSTEGIEQLRLYYSVYLSSFFYSLIAPMLLFVLFAFLDFKVALTYLLCIPLIPLSIIAISKWAKKIFHIYWGEYLSLGDYFLDSARGMKELKIFNYDEIKQKEMSHQAQRFREVTMKVLVMQLSSVTIMDLVAYLGAGIGIVLSLQAMREGLSVYMVLFMILVGAEFFLPMRQLGSAFHIAMNGVTAGKKILTLLSLPLPQTPTIPLPSPLTSITSQNLSFSYEDREILTNLNLTLYRGLYSIVGVSGSGKSTLSKLLTNSLTPTSGEILYNSTPLSQINPQSFYEKVAYLSNQSFLLSKSLRELFAFYNPSISEQRIYELLSLVRLKDFVLENNGLDFCINPSCSNLSGGEKQRLLLALYLSKDYEVYIFDEITSNIDRESEEIIINLIKNLSKDKIILLISHRLKNTLSSDCIFVIKDTNIIESGNAEELLRAKGEFFTLYNQQKQLEEI</sequence>
<feature type="transmembrane region" description="Helical" evidence="7">
    <location>
        <begin position="60"/>
        <end position="77"/>
    </location>
</feature>
<keyword evidence="6 7" id="KW-0472">Membrane</keyword>
<dbReference type="InterPro" id="IPR036640">
    <property type="entry name" value="ABC1_TM_sf"/>
</dbReference>
<name>A0A3D8IV32_9HELI</name>
<keyword evidence="11" id="KW-1185">Reference proteome</keyword>
<feature type="transmembrane region" description="Helical" evidence="7">
    <location>
        <begin position="243"/>
        <end position="270"/>
    </location>
</feature>
<dbReference type="InterPro" id="IPR003439">
    <property type="entry name" value="ABC_transporter-like_ATP-bd"/>
</dbReference>
<evidence type="ECO:0000256" key="5">
    <source>
        <dbReference type="ARBA" id="ARBA00022989"/>
    </source>
</evidence>
<evidence type="ECO:0000256" key="6">
    <source>
        <dbReference type="ARBA" id="ARBA00023136"/>
    </source>
</evidence>
<proteinExistence type="predicted"/>
<feature type="transmembrane region" description="Helical" evidence="7">
    <location>
        <begin position="135"/>
        <end position="160"/>
    </location>
</feature>
<evidence type="ECO:0000256" key="4">
    <source>
        <dbReference type="ARBA" id="ARBA00022840"/>
    </source>
</evidence>
<dbReference type="GO" id="GO:0016887">
    <property type="term" value="F:ATP hydrolysis activity"/>
    <property type="evidence" value="ECO:0007669"/>
    <property type="project" value="InterPro"/>
</dbReference>
<feature type="transmembrane region" description="Helical" evidence="7">
    <location>
        <begin position="166"/>
        <end position="184"/>
    </location>
</feature>
<dbReference type="InterPro" id="IPR039421">
    <property type="entry name" value="Type_1_exporter"/>
</dbReference>
<dbReference type="SUPFAM" id="SSF90123">
    <property type="entry name" value="ABC transporter transmembrane region"/>
    <property type="match status" value="1"/>
</dbReference>
<dbReference type="GO" id="GO:0034040">
    <property type="term" value="F:ATPase-coupled lipid transmembrane transporter activity"/>
    <property type="evidence" value="ECO:0007669"/>
    <property type="project" value="TreeGrafter"/>
</dbReference>
<accession>A0A3D8IV32</accession>
<dbReference type="Proteomes" id="UP000257045">
    <property type="component" value="Unassembled WGS sequence"/>
</dbReference>
<dbReference type="Gene3D" id="3.40.50.300">
    <property type="entry name" value="P-loop containing nucleotide triphosphate hydrolases"/>
    <property type="match status" value="1"/>
</dbReference>
<dbReference type="InterPro" id="IPR027417">
    <property type="entry name" value="P-loop_NTPase"/>
</dbReference>
<evidence type="ECO:0000256" key="3">
    <source>
        <dbReference type="ARBA" id="ARBA00022741"/>
    </source>
</evidence>
<evidence type="ECO:0000256" key="2">
    <source>
        <dbReference type="ARBA" id="ARBA00022692"/>
    </source>
</evidence>
<organism evidence="10 11">
    <name type="scientific">Helicobacter brantae</name>
    <dbReference type="NCBI Taxonomy" id="375927"/>
    <lineage>
        <taxon>Bacteria</taxon>
        <taxon>Pseudomonadati</taxon>
        <taxon>Campylobacterota</taxon>
        <taxon>Epsilonproteobacteria</taxon>
        <taxon>Campylobacterales</taxon>
        <taxon>Helicobacteraceae</taxon>
        <taxon>Helicobacter</taxon>
    </lineage>
</organism>
<keyword evidence="3" id="KW-0547">Nucleotide-binding</keyword>
<dbReference type="Pfam" id="PF00005">
    <property type="entry name" value="ABC_tran"/>
    <property type="match status" value="1"/>
</dbReference>
<dbReference type="Pfam" id="PF00664">
    <property type="entry name" value="ABC_membrane"/>
    <property type="match status" value="1"/>
</dbReference>
<dbReference type="GO" id="GO:0005524">
    <property type="term" value="F:ATP binding"/>
    <property type="evidence" value="ECO:0007669"/>
    <property type="project" value="UniProtKB-KW"/>
</dbReference>